<keyword evidence="5 8" id="KW-0694">RNA-binding</keyword>
<dbReference type="InterPro" id="IPR007855">
    <property type="entry name" value="RDRP"/>
</dbReference>
<name>A0A8T0Q0B7_PANVG</name>
<evidence type="ECO:0000256" key="8">
    <source>
        <dbReference type="PROSITE-ProRule" id="PRU00176"/>
    </source>
</evidence>
<dbReference type="EC" id="2.7.7.48" evidence="9"/>
<gene>
    <name evidence="11" type="ORF">PVAP13_7NG245500</name>
</gene>
<reference evidence="11" key="1">
    <citation type="submission" date="2020-05" db="EMBL/GenBank/DDBJ databases">
        <title>WGS assembly of Panicum virgatum.</title>
        <authorList>
            <person name="Lovell J.T."/>
            <person name="Jenkins J."/>
            <person name="Shu S."/>
            <person name="Juenger T.E."/>
            <person name="Schmutz J."/>
        </authorList>
    </citation>
    <scope>NUCLEOTIDE SEQUENCE</scope>
    <source>
        <strain evidence="11">AP13</strain>
    </source>
</reference>
<evidence type="ECO:0000256" key="4">
    <source>
        <dbReference type="ARBA" id="ARBA00022695"/>
    </source>
</evidence>
<dbReference type="Pfam" id="PF26252">
    <property type="entry name" value="RdRP_helical"/>
    <property type="match status" value="1"/>
</dbReference>
<keyword evidence="12" id="KW-1185">Reference proteome</keyword>
<dbReference type="InterPro" id="IPR012677">
    <property type="entry name" value="Nucleotide-bd_a/b_plait_sf"/>
</dbReference>
<dbReference type="InterPro" id="IPR035979">
    <property type="entry name" value="RBD_domain_sf"/>
</dbReference>
<sequence length="1164" mass="129745">MSTAVAAAAAPAPGATATVRVSNIPPSAIAAELLAFFDSAVATGEAFACEIAAAHRGWLSRGYGSVQFDSAAAATSAIDLASSDRLPPFLGSRLSVSPAHVDLLPRAPDFALRALGSSLVVGNRVAERELEVAYAWDGVRAEVIPGKRRVDLYLQHDSRSYKLEVLFEDIRECSGCSFRGAGAILLQWGFLCVLFQVFLGADHLILLLGGKQLTYAPRIYTAISGPKIKSRFTDERFHACKEDAKFAWVRALDFTPNSSFGECSTLVLKLSKSAPVSDILGSLPFSGELGDLTISSMDMFGSSSKVVPLVDCPSGFSVPYEVLFRLNSLVHMGKLVARHVNADLFKVLEDLPIDTLRRIFEKMSKLNSTCYEPLEFIRHEAHSMKISKKTLLSKTGEGEGKLMSCYRIHITPSKIYCLGPEEEVSNYVVKYHSEYASNFARVTFVDEDWSKLSPNALSARIEQGFFSTPLKTGLYHRILSILKEGFCIGPKKYEFLAFSASQLRGNSVWMFASNNSLSAESIRRWMGHFKDIRSVSKCAARMGQLFSSSRQTFEVSSYDVEVIPDIEITTDGTKHIFSDGIGKISSRFARQIAKTIGLDPNNPPSAFQIRYGGYKGVIAVDPTFFFNLSLRPSMKKFESKSTMLNITNWSKSQPCYVNREIISLLSTLGIQDETFLTMQEDDMHESDEMLTNKEVALSVLGKISGADTKTAAEMLLQGYEPSLEPYLSMILKAHRANRLTDIRTRCKIHVQKGCVLIGCLDETGKLDYGQVYIRITKNRKEQKYSEQPFFCNDDGKTAVIVGKVAISKNPCLHPGDVRVLEAIYDPGLDARGLIDCVVFPQRGERIFELIRPHPNECSGGDLDGDLFFITWDDKLIPEKVDAPMDYTATRPRIMDHVVTLEEIQKHFVSYMINDALGVISTAHLIHADRNPLKARSPECLQLAALHSMAVDFAKTGAPAEMPWALRPREFPDFLERWEKPMYISDGVLGKLYRAALRHAENAEALLPEAPPSSTYDLDLECPGSHDFLDAAEEHYEAYAEKLGTLMTYYSAEREDEILTGNIRNKLVYLRRDNKRYFEMKDRIIAAVDALHAEVRGWLRASRDEDASKLASAWYHVTYHPDRRGEKRFWSFPWIASDTLLAIKAARRCTKLVEDAAAVPMDCDA</sequence>
<evidence type="ECO:0000256" key="1">
    <source>
        <dbReference type="ARBA" id="ARBA00005762"/>
    </source>
</evidence>
<keyword evidence="2 9" id="KW-0696">RNA-directed RNA polymerase</keyword>
<dbReference type="Proteomes" id="UP000823388">
    <property type="component" value="Chromosome 7N"/>
</dbReference>
<evidence type="ECO:0000256" key="9">
    <source>
        <dbReference type="RuleBase" id="RU363098"/>
    </source>
</evidence>
<dbReference type="PANTHER" id="PTHR23079:SF5">
    <property type="entry name" value="RNA-DEPENDENT RNA POLYMERASE 2"/>
    <property type="match status" value="1"/>
</dbReference>
<evidence type="ECO:0000256" key="5">
    <source>
        <dbReference type="ARBA" id="ARBA00022884"/>
    </source>
</evidence>
<dbReference type="InterPro" id="IPR057590">
    <property type="entry name" value="PH_RDR1/2-like"/>
</dbReference>
<dbReference type="Pfam" id="PF05183">
    <property type="entry name" value="RdRP"/>
    <property type="match status" value="1"/>
</dbReference>
<protein>
    <recommendedName>
        <fullName evidence="9">RNA-dependent RNA polymerase</fullName>
        <ecNumber evidence="9">2.7.7.48</ecNumber>
    </recommendedName>
</protein>
<feature type="domain" description="RRM" evidence="10">
    <location>
        <begin position="17"/>
        <end position="101"/>
    </location>
</feature>
<evidence type="ECO:0000256" key="2">
    <source>
        <dbReference type="ARBA" id="ARBA00022484"/>
    </source>
</evidence>
<comment type="function">
    <text evidence="9">Probably involved in the RNA silencing pathway and required for the generation of small interfering RNAs (siRNAs).</text>
</comment>
<proteinExistence type="inferred from homology"/>
<dbReference type="PANTHER" id="PTHR23079">
    <property type="entry name" value="RNA-DEPENDENT RNA POLYMERASE"/>
    <property type="match status" value="1"/>
</dbReference>
<dbReference type="InterPro" id="IPR058752">
    <property type="entry name" value="RDRP_C_head"/>
</dbReference>
<dbReference type="GO" id="GO:0031380">
    <property type="term" value="C:nuclear RNA-directed RNA polymerase complex"/>
    <property type="evidence" value="ECO:0007669"/>
    <property type="project" value="TreeGrafter"/>
</dbReference>
<comment type="similarity">
    <text evidence="1 9">Belongs to the RdRP family.</text>
</comment>
<dbReference type="SUPFAM" id="SSF54928">
    <property type="entry name" value="RNA-binding domain, RBD"/>
    <property type="match status" value="1"/>
</dbReference>
<keyword evidence="4 9" id="KW-0548">Nucleotidyltransferase</keyword>
<dbReference type="CDD" id="cd00590">
    <property type="entry name" value="RRM_SF"/>
    <property type="match status" value="1"/>
</dbReference>
<dbReference type="AlphaFoldDB" id="A0A8T0Q0B7"/>
<dbReference type="Pfam" id="PF26253">
    <property type="entry name" value="RdRP_head"/>
    <property type="match status" value="1"/>
</dbReference>
<dbReference type="InterPro" id="IPR000504">
    <property type="entry name" value="RRM_dom"/>
</dbReference>
<accession>A0A8T0Q0B7</accession>
<dbReference type="Pfam" id="PF26250">
    <property type="entry name" value="RRM_RdRP1_2"/>
    <property type="match status" value="1"/>
</dbReference>
<keyword evidence="6 9" id="KW-0943">RNA-mediated gene silencing</keyword>
<dbReference type="GO" id="GO:0003968">
    <property type="term" value="F:RNA-directed RNA polymerase activity"/>
    <property type="evidence" value="ECO:0007669"/>
    <property type="project" value="UniProtKB-KW"/>
</dbReference>
<dbReference type="EMBL" id="CM029050">
    <property type="protein sequence ID" value="KAG2566765.1"/>
    <property type="molecule type" value="Genomic_DNA"/>
</dbReference>
<evidence type="ECO:0000313" key="12">
    <source>
        <dbReference type="Proteomes" id="UP000823388"/>
    </source>
</evidence>
<dbReference type="InterPro" id="IPR057596">
    <property type="entry name" value="RDRP_core"/>
</dbReference>
<evidence type="ECO:0000256" key="3">
    <source>
        <dbReference type="ARBA" id="ARBA00022679"/>
    </source>
</evidence>
<dbReference type="InterPro" id="IPR058751">
    <property type="entry name" value="RDRP_helical"/>
</dbReference>
<evidence type="ECO:0000256" key="6">
    <source>
        <dbReference type="ARBA" id="ARBA00023158"/>
    </source>
</evidence>
<evidence type="ECO:0000313" key="11">
    <source>
        <dbReference type="EMBL" id="KAG2566765.1"/>
    </source>
</evidence>
<comment type="caution">
    <text evidence="11">The sequence shown here is derived from an EMBL/GenBank/DDBJ whole genome shotgun (WGS) entry which is preliminary data.</text>
</comment>
<comment type="catalytic activity">
    <reaction evidence="7 9">
        <text>RNA(n) + a ribonucleoside 5'-triphosphate = RNA(n+1) + diphosphate</text>
        <dbReference type="Rhea" id="RHEA:21248"/>
        <dbReference type="Rhea" id="RHEA-COMP:14527"/>
        <dbReference type="Rhea" id="RHEA-COMP:17342"/>
        <dbReference type="ChEBI" id="CHEBI:33019"/>
        <dbReference type="ChEBI" id="CHEBI:61557"/>
        <dbReference type="ChEBI" id="CHEBI:140395"/>
        <dbReference type="EC" id="2.7.7.48"/>
    </reaction>
</comment>
<dbReference type="InterPro" id="IPR058763">
    <property type="entry name" value="RRM_RDR1/2-like"/>
</dbReference>
<dbReference type="GO" id="GO:0003723">
    <property type="term" value="F:RNA binding"/>
    <property type="evidence" value="ECO:0007669"/>
    <property type="project" value="UniProtKB-UniRule"/>
</dbReference>
<evidence type="ECO:0000256" key="7">
    <source>
        <dbReference type="ARBA" id="ARBA00048744"/>
    </source>
</evidence>
<evidence type="ECO:0000259" key="10">
    <source>
        <dbReference type="PROSITE" id="PS50102"/>
    </source>
</evidence>
<dbReference type="Pfam" id="PF24823">
    <property type="entry name" value="PH_RDR2"/>
    <property type="match status" value="1"/>
</dbReference>
<dbReference type="Gene3D" id="3.30.70.330">
    <property type="match status" value="1"/>
</dbReference>
<keyword evidence="3 9" id="KW-0808">Transferase</keyword>
<dbReference type="PROSITE" id="PS50102">
    <property type="entry name" value="RRM"/>
    <property type="match status" value="1"/>
</dbReference>
<dbReference type="GO" id="GO:0030422">
    <property type="term" value="P:siRNA processing"/>
    <property type="evidence" value="ECO:0007669"/>
    <property type="project" value="TreeGrafter"/>
</dbReference>
<organism evidence="11 12">
    <name type="scientific">Panicum virgatum</name>
    <name type="common">Blackwell switchgrass</name>
    <dbReference type="NCBI Taxonomy" id="38727"/>
    <lineage>
        <taxon>Eukaryota</taxon>
        <taxon>Viridiplantae</taxon>
        <taxon>Streptophyta</taxon>
        <taxon>Embryophyta</taxon>
        <taxon>Tracheophyta</taxon>
        <taxon>Spermatophyta</taxon>
        <taxon>Magnoliopsida</taxon>
        <taxon>Liliopsida</taxon>
        <taxon>Poales</taxon>
        <taxon>Poaceae</taxon>
        <taxon>PACMAD clade</taxon>
        <taxon>Panicoideae</taxon>
        <taxon>Panicodae</taxon>
        <taxon>Paniceae</taxon>
        <taxon>Panicinae</taxon>
        <taxon>Panicum</taxon>
        <taxon>Panicum sect. Hiantes</taxon>
    </lineage>
</organism>